<dbReference type="AlphaFoldDB" id="A0A358HXB7"/>
<feature type="non-terminal residue" evidence="2">
    <location>
        <position position="1"/>
    </location>
</feature>
<organism evidence="2 3">
    <name type="scientific">Thalassospira lucentensis</name>
    <dbReference type="NCBI Taxonomy" id="168935"/>
    <lineage>
        <taxon>Bacteria</taxon>
        <taxon>Pseudomonadati</taxon>
        <taxon>Pseudomonadota</taxon>
        <taxon>Alphaproteobacteria</taxon>
        <taxon>Rhodospirillales</taxon>
        <taxon>Thalassospiraceae</taxon>
        <taxon>Thalassospira</taxon>
    </lineage>
</organism>
<keyword evidence="1" id="KW-1133">Transmembrane helix</keyword>
<accession>A0A358HXB7</accession>
<evidence type="ECO:0000256" key="1">
    <source>
        <dbReference type="SAM" id="Phobius"/>
    </source>
</evidence>
<comment type="caution">
    <text evidence="2">The sequence shown here is derived from an EMBL/GenBank/DDBJ whole genome shotgun (WGS) entry which is preliminary data.</text>
</comment>
<sequence>ADSGEYFRKLDGAFTEMWKSAAIGMLAIIPVLGLLVVLMRRRHRVFSELHEDIERALAGQAGTSTAHDKDVLTESEMDLIALYR</sequence>
<proteinExistence type="predicted"/>
<evidence type="ECO:0000313" key="3">
    <source>
        <dbReference type="Proteomes" id="UP000264753"/>
    </source>
</evidence>
<dbReference type="RefSeq" id="WP_276654321.1">
    <property type="nucleotide sequence ID" value="NZ_DOOG01000151.1"/>
</dbReference>
<name>A0A358HXB7_9PROT</name>
<feature type="transmembrane region" description="Helical" evidence="1">
    <location>
        <begin position="20"/>
        <end position="39"/>
    </location>
</feature>
<dbReference type="Proteomes" id="UP000264753">
    <property type="component" value="Unassembled WGS sequence"/>
</dbReference>
<feature type="non-terminal residue" evidence="2">
    <location>
        <position position="84"/>
    </location>
</feature>
<gene>
    <name evidence="2" type="ORF">DEF21_18195</name>
</gene>
<keyword evidence="1" id="KW-0472">Membrane</keyword>
<dbReference type="EMBL" id="DOOG01000151">
    <property type="protein sequence ID" value="HBU99813.1"/>
    <property type="molecule type" value="Genomic_DNA"/>
</dbReference>
<protein>
    <submittedName>
        <fullName evidence="2">Uncharacterized protein</fullName>
    </submittedName>
</protein>
<keyword evidence="1" id="KW-0812">Transmembrane</keyword>
<reference evidence="2 3" key="1">
    <citation type="journal article" date="2018" name="Nat. Biotechnol.">
        <title>A standardized bacterial taxonomy based on genome phylogeny substantially revises the tree of life.</title>
        <authorList>
            <person name="Parks D.H."/>
            <person name="Chuvochina M."/>
            <person name="Waite D.W."/>
            <person name="Rinke C."/>
            <person name="Skarshewski A."/>
            <person name="Chaumeil P.A."/>
            <person name="Hugenholtz P."/>
        </authorList>
    </citation>
    <scope>NUCLEOTIDE SEQUENCE [LARGE SCALE GENOMIC DNA]</scope>
    <source>
        <strain evidence="2">UBA8707</strain>
    </source>
</reference>
<evidence type="ECO:0000313" key="2">
    <source>
        <dbReference type="EMBL" id="HBU99813.1"/>
    </source>
</evidence>